<dbReference type="PROSITE" id="PS50102">
    <property type="entry name" value="RRM"/>
    <property type="match status" value="2"/>
</dbReference>
<dbReference type="CDD" id="cd12524">
    <property type="entry name" value="RRM1_MEI2_like"/>
    <property type="match status" value="1"/>
</dbReference>
<evidence type="ECO:0000313" key="7">
    <source>
        <dbReference type="EMBL" id="OWM89814.1"/>
    </source>
</evidence>
<dbReference type="AlphaFoldDB" id="A0A218XXW7"/>
<feature type="region of interest" description="Disordered" evidence="5">
    <location>
        <begin position="537"/>
        <end position="575"/>
    </location>
</feature>
<dbReference type="InterPro" id="IPR007201">
    <property type="entry name" value="Mei2-like_Rrm_C"/>
</dbReference>
<organism evidence="7 8">
    <name type="scientific">Punica granatum</name>
    <name type="common">Pomegranate</name>
    <dbReference type="NCBI Taxonomy" id="22663"/>
    <lineage>
        <taxon>Eukaryota</taxon>
        <taxon>Viridiplantae</taxon>
        <taxon>Streptophyta</taxon>
        <taxon>Embryophyta</taxon>
        <taxon>Tracheophyta</taxon>
        <taxon>Spermatophyta</taxon>
        <taxon>Magnoliopsida</taxon>
        <taxon>eudicotyledons</taxon>
        <taxon>Gunneridae</taxon>
        <taxon>Pentapetalae</taxon>
        <taxon>rosids</taxon>
        <taxon>malvids</taxon>
        <taxon>Myrtales</taxon>
        <taxon>Lythraceae</taxon>
        <taxon>Punica</taxon>
    </lineage>
</organism>
<dbReference type="PANTHER" id="PTHR23189">
    <property type="entry name" value="RNA RECOGNITION MOTIF-CONTAINING"/>
    <property type="match status" value="1"/>
</dbReference>
<name>A0A218XXW7_PUNGR</name>
<accession>A0A218XXW7</accession>
<feature type="domain" description="RRM" evidence="6">
    <location>
        <begin position="353"/>
        <end position="426"/>
    </location>
</feature>
<evidence type="ECO:0000256" key="4">
    <source>
        <dbReference type="PROSITE-ProRule" id="PRU00176"/>
    </source>
</evidence>
<dbReference type="GO" id="GO:0051321">
    <property type="term" value="P:meiotic cell cycle"/>
    <property type="evidence" value="ECO:0007669"/>
    <property type="project" value="UniProtKB-KW"/>
</dbReference>
<keyword evidence="2 4" id="KW-0694">RNA-binding</keyword>
<feature type="region of interest" description="Disordered" evidence="5">
    <location>
        <begin position="242"/>
        <end position="266"/>
    </location>
</feature>
<feature type="compositionally biased region" description="Polar residues" evidence="5">
    <location>
        <begin position="554"/>
        <end position="566"/>
    </location>
</feature>
<dbReference type="InterPro" id="IPR035979">
    <property type="entry name" value="RBD_domain_sf"/>
</dbReference>
<evidence type="ECO:0000256" key="3">
    <source>
        <dbReference type="ARBA" id="ARBA00023254"/>
    </source>
</evidence>
<feature type="region of interest" description="Disordered" evidence="5">
    <location>
        <begin position="938"/>
        <end position="978"/>
    </location>
</feature>
<feature type="region of interest" description="Disordered" evidence="5">
    <location>
        <begin position="762"/>
        <end position="785"/>
    </location>
</feature>
<comment type="caution">
    <text evidence="7">The sequence shown here is derived from an EMBL/GenBank/DDBJ whole genome shotgun (WGS) entry which is preliminary data.</text>
</comment>
<dbReference type="CDD" id="cd12276">
    <property type="entry name" value="RRM2_MEI2_EAR1_like"/>
    <property type="match status" value="1"/>
</dbReference>
<evidence type="ECO:0000259" key="6">
    <source>
        <dbReference type="PROSITE" id="PS50102"/>
    </source>
</evidence>
<proteinExistence type="predicted"/>
<reference evidence="8" key="1">
    <citation type="journal article" date="2017" name="Plant J.">
        <title>The pomegranate (Punica granatum L.) genome and the genomics of punicalagin biosynthesis.</title>
        <authorList>
            <person name="Qin G."/>
            <person name="Xu C."/>
            <person name="Ming R."/>
            <person name="Tang H."/>
            <person name="Guyot R."/>
            <person name="Kramer E.M."/>
            <person name="Hu Y."/>
            <person name="Yi X."/>
            <person name="Qi Y."/>
            <person name="Xu X."/>
            <person name="Gao Z."/>
            <person name="Pan H."/>
            <person name="Jian J."/>
            <person name="Tian Y."/>
            <person name="Yue Z."/>
            <person name="Xu Y."/>
        </authorList>
    </citation>
    <scope>NUCLEOTIDE SEQUENCE [LARGE SCALE GENOMIC DNA]</scope>
    <source>
        <strain evidence="8">cv. Dabenzi</strain>
    </source>
</reference>
<dbReference type="SUPFAM" id="SSF54928">
    <property type="entry name" value="RNA-binding domain, RBD"/>
    <property type="match status" value="2"/>
</dbReference>
<sequence length="978" mass="107068">MPTPLMDLKGLSSPSHISEDACFRNEGQVPSCKSAALPDQYGTAGGKAYASPPLQKFGAVDSQTAKYVDHTEPFLLQDQERGLSLDQHALQNGNDLAGGQSLAFLRSLDHNSGSISSLNALQASFYAQSNTVNTVRPQYENSLFSSSLPELFSRKLKLSSNNALFDHSVRNVAPGLEEEDKFASLKEIEAQTIGNLLPDDDDLLSGVTEGLDFAAQPTSDDAEELDFFSNVGGMDLGESETSAKQKYIKSGSNGSIAGEHSSGRSPSRTLFVRNIISDTEDSELRTLFEQYGDVCRLYTACKHRGFIVVSYYDIRAARKAMEYLQNRLIMGRKLDIHYSNSNDNPSQRDISQGTLIASNVDHGISNDELHHIFGVYGDIKEIRNIPYRNHQRSIEFYDNRHAEAAFHALDRSGIAGKQIKVEPIHPGGMKDLLQSAPELKQDEQILFMQQSSPSNHSAPGFPGRSSLGMGNGSAVGMQSSMQIPFMQSALHHGISSSVPNGLPSLLRVESLGKQSGLPESGHLQGQMKFDIREPTNLHPHSLPDYQDGLVHGNHCNSPTLMGTNFNPRPPETIDGRQLQRVDSNGHSLDQGVFGSAGSGSSPLLGHRYMWGSNSYRSQPPSMIWPNSPSFVNGIHTSHPSARLQGLPGAPPQLRNSVLPTHAQNHHIGSAPTVNPTIWERQQQSYAVGSPETSILHPGSLGTMRISKNSLHSMELVPHNIFPNVNGNCMELPVPPSKVVGLQSPHHRGMMFPGRGPMMPSVGSFDPPNERIRSRRNEGGSNQADKKQYELDIERIIRGEDNRTTLMIKNIPNKYTSKMLLAAIDEHHRGTYDFIYLPIDFKNKCNVGYAFINMTGPSQIVPFYKAFNGKKWEKFNSEKVASLAYARIQGKAALIAHFQNSSLMNEDKRCRPILFNTEGPNAGDQVPFPMGVNVRSRPGKVRSSFLEDNHQGSPPSSATGGGDYSSGGDALAGPTKDRD</sequence>
<evidence type="ECO:0000256" key="5">
    <source>
        <dbReference type="SAM" id="MobiDB-lite"/>
    </source>
</evidence>
<feature type="domain" description="RRM" evidence="6">
    <location>
        <begin position="268"/>
        <end position="341"/>
    </location>
</feature>
<dbReference type="Gene3D" id="3.30.70.330">
    <property type="match status" value="2"/>
</dbReference>
<dbReference type="SMART" id="SM00360">
    <property type="entry name" value="RRM"/>
    <property type="match status" value="3"/>
</dbReference>
<feature type="compositionally biased region" description="Basic and acidic residues" evidence="5">
    <location>
        <begin position="767"/>
        <end position="785"/>
    </location>
</feature>
<dbReference type="InterPro" id="IPR000504">
    <property type="entry name" value="RRM_dom"/>
</dbReference>
<gene>
    <name evidence="7" type="ORF">CDL15_Pgr024562</name>
</gene>
<dbReference type="CDD" id="cd12531">
    <property type="entry name" value="RRM3_MEI2_like"/>
    <property type="match status" value="1"/>
</dbReference>
<dbReference type="Pfam" id="PF04059">
    <property type="entry name" value="RRM_2"/>
    <property type="match status" value="1"/>
</dbReference>
<keyword evidence="3" id="KW-0469">Meiosis</keyword>
<dbReference type="InterPro" id="IPR034453">
    <property type="entry name" value="MEI2-like_RRM1"/>
</dbReference>
<dbReference type="GO" id="GO:0003723">
    <property type="term" value="F:RNA binding"/>
    <property type="evidence" value="ECO:0007669"/>
    <property type="project" value="UniProtKB-UniRule"/>
</dbReference>
<dbReference type="Pfam" id="PF00076">
    <property type="entry name" value="RRM_1"/>
    <property type="match status" value="2"/>
</dbReference>
<dbReference type="InterPro" id="IPR034454">
    <property type="entry name" value="MEI2-like_RRM3"/>
</dbReference>
<dbReference type="EMBL" id="MTKT01000666">
    <property type="protein sequence ID" value="OWM89814.1"/>
    <property type="molecule type" value="Genomic_DNA"/>
</dbReference>
<feature type="compositionally biased region" description="Polar residues" evidence="5">
    <location>
        <begin position="242"/>
        <end position="255"/>
    </location>
</feature>
<protein>
    <recommendedName>
        <fullName evidence="6">RRM domain-containing protein</fullName>
    </recommendedName>
</protein>
<evidence type="ECO:0000313" key="8">
    <source>
        <dbReference type="Proteomes" id="UP000197138"/>
    </source>
</evidence>
<dbReference type="Proteomes" id="UP000197138">
    <property type="component" value="Unassembled WGS sequence"/>
</dbReference>
<evidence type="ECO:0000256" key="2">
    <source>
        <dbReference type="ARBA" id="ARBA00022884"/>
    </source>
</evidence>
<evidence type="ECO:0000256" key="1">
    <source>
        <dbReference type="ARBA" id="ARBA00022737"/>
    </source>
</evidence>
<keyword evidence="1" id="KW-0677">Repeat</keyword>
<dbReference type="InterPro" id="IPR012677">
    <property type="entry name" value="Nucleotide-bd_a/b_plait_sf"/>
</dbReference>